<accession>A0AAU2HAE4</accession>
<dbReference type="PANTHER" id="PTHR33495:SF2">
    <property type="entry name" value="ANTI-SIGMA FACTOR ANTAGONIST TM_1081-RELATED"/>
    <property type="match status" value="1"/>
</dbReference>
<gene>
    <name evidence="4" type="ORF">OHV25_34050</name>
</gene>
<dbReference type="Gene3D" id="3.30.750.24">
    <property type="entry name" value="STAS domain"/>
    <property type="match status" value="1"/>
</dbReference>
<name>A0AAU2HAE4_9ACTN</name>
<dbReference type="InterPro" id="IPR003658">
    <property type="entry name" value="Anti-sigma_ant"/>
</dbReference>
<dbReference type="InterPro" id="IPR058548">
    <property type="entry name" value="MlaB-like_STAS"/>
</dbReference>
<evidence type="ECO:0000256" key="2">
    <source>
        <dbReference type="RuleBase" id="RU003749"/>
    </source>
</evidence>
<organism evidence="4">
    <name type="scientific">Streptomyces sp. NBC_00060</name>
    <dbReference type="NCBI Taxonomy" id="2975636"/>
    <lineage>
        <taxon>Bacteria</taxon>
        <taxon>Bacillati</taxon>
        <taxon>Actinomycetota</taxon>
        <taxon>Actinomycetes</taxon>
        <taxon>Kitasatosporales</taxon>
        <taxon>Streptomycetaceae</taxon>
        <taxon>Streptomyces</taxon>
    </lineage>
</organism>
<dbReference type="NCBIfam" id="TIGR00377">
    <property type="entry name" value="ant_ant_sig"/>
    <property type="match status" value="1"/>
</dbReference>
<evidence type="ECO:0000313" key="4">
    <source>
        <dbReference type="EMBL" id="WTU44248.1"/>
    </source>
</evidence>
<dbReference type="GO" id="GO:0043856">
    <property type="term" value="F:anti-sigma factor antagonist activity"/>
    <property type="evidence" value="ECO:0007669"/>
    <property type="project" value="InterPro"/>
</dbReference>
<dbReference type="AlphaFoldDB" id="A0AAU2HAE4"/>
<dbReference type="PANTHER" id="PTHR33495">
    <property type="entry name" value="ANTI-SIGMA FACTOR ANTAGONIST TM_1081-RELATED-RELATED"/>
    <property type="match status" value="1"/>
</dbReference>
<feature type="domain" description="STAS" evidence="3">
    <location>
        <begin position="20"/>
        <end position="130"/>
    </location>
</feature>
<comment type="similarity">
    <text evidence="1 2">Belongs to the anti-sigma-factor antagonist family.</text>
</comment>
<evidence type="ECO:0000259" key="3">
    <source>
        <dbReference type="PROSITE" id="PS50801"/>
    </source>
</evidence>
<dbReference type="InterPro" id="IPR036513">
    <property type="entry name" value="STAS_dom_sf"/>
</dbReference>
<dbReference type="CDD" id="cd07043">
    <property type="entry name" value="STAS_anti-anti-sigma_factors"/>
    <property type="match status" value="1"/>
</dbReference>
<dbReference type="InterPro" id="IPR002645">
    <property type="entry name" value="STAS_dom"/>
</dbReference>
<sequence>MASDTSDDTLGGGTAGGRRFAVGVRQIGGAAVLSLTGELDHDTVEPLHAALAEQIAAAPARIVVDCAGLWFCDSTGLNVLLRARAAAAQATGAGIELVALQPPVARMFAITGADSVFRIHADLDQALAGRPPD</sequence>
<evidence type="ECO:0000256" key="1">
    <source>
        <dbReference type="ARBA" id="ARBA00009013"/>
    </source>
</evidence>
<dbReference type="SUPFAM" id="SSF52091">
    <property type="entry name" value="SpoIIaa-like"/>
    <property type="match status" value="1"/>
</dbReference>
<dbReference type="Pfam" id="PF13466">
    <property type="entry name" value="STAS_2"/>
    <property type="match status" value="1"/>
</dbReference>
<dbReference type="EMBL" id="CP108253">
    <property type="protein sequence ID" value="WTU44248.1"/>
    <property type="molecule type" value="Genomic_DNA"/>
</dbReference>
<dbReference type="PROSITE" id="PS50801">
    <property type="entry name" value="STAS"/>
    <property type="match status" value="1"/>
</dbReference>
<reference evidence="4" key="1">
    <citation type="submission" date="2022-10" db="EMBL/GenBank/DDBJ databases">
        <title>The complete genomes of actinobacterial strains from the NBC collection.</title>
        <authorList>
            <person name="Joergensen T.S."/>
            <person name="Alvarez Arevalo M."/>
            <person name="Sterndorff E.B."/>
            <person name="Faurdal D."/>
            <person name="Vuksanovic O."/>
            <person name="Mourched A.-S."/>
            <person name="Charusanti P."/>
            <person name="Shaw S."/>
            <person name="Blin K."/>
            <person name="Weber T."/>
        </authorList>
    </citation>
    <scope>NUCLEOTIDE SEQUENCE</scope>
    <source>
        <strain evidence="4">NBC_00060</strain>
    </source>
</reference>
<protein>
    <recommendedName>
        <fullName evidence="2">Anti-sigma factor antagonist</fullName>
    </recommendedName>
</protein>
<proteinExistence type="inferred from homology"/>